<evidence type="ECO:0000256" key="3">
    <source>
        <dbReference type="ARBA" id="ARBA00022723"/>
    </source>
</evidence>
<keyword evidence="6" id="KW-0460">Magnesium</keyword>
<reference evidence="8" key="1">
    <citation type="submission" date="2023-07" db="EMBL/GenBank/DDBJ databases">
        <authorList>
            <consortium name="CYATHOMIX"/>
        </authorList>
    </citation>
    <scope>NUCLEOTIDE SEQUENCE</scope>
    <source>
        <strain evidence="8">N/A</strain>
    </source>
</reference>
<proteinExistence type="predicted"/>
<evidence type="ECO:0000256" key="1">
    <source>
        <dbReference type="ARBA" id="ARBA00001946"/>
    </source>
</evidence>
<dbReference type="GO" id="GO:0003676">
    <property type="term" value="F:nucleic acid binding"/>
    <property type="evidence" value="ECO:0007669"/>
    <property type="project" value="InterPro"/>
</dbReference>
<dbReference type="AlphaFoldDB" id="A0AA36GHM9"/>
<name>A0AA36GHM9_CYLNA</name>
<comment type="caution">
    <text evidence="8">The sequence shown here is derived from an EMBL/GenBank/DDBJ whole genome shotgun (WGS) entry which is preliminary data.</text>
</comment>
<evidence type="ECO:0000256" key="4">
    <source>
        <dbReference type="ARBA" id="ARBA00022801"/>
    </source>
</evidence>
<dbReference type="PANTHER" id="PTHR13058:SF19">
    <property type="entry name" value="LD40940P"/>
    <property type="match status" value="1"/>
</dbReference>
<dbReference type="EMBL" id="CATQJL010000001">
    <property type="protein sequence ID" value="CAJ0591773.1"/>
    <property type="molecule type" value="Genomic_DNA"/>
</dbReference>
<dbReference type="Proteomes" id="UP001176961">
    <property type="component" value="Unassembled WGS sequence"/>
</dbReference>
<evidence type="ECO:0000256" key="2">
    <source>
        <dbReference type="ARBA" id="ARBA00022722"/>
    </source>
</evidence>
<dbReference type="InterPro" id="IPR036397">
    <property type="entry name" value="RNaseH_sf"/>
</dbReference>
<dbReference type="PANTHER" id="PTHR13058">
    <property type="entry name" value="THREE PRIME REPAIR EXONUCLEASE 1, 2"/>
    <property type="match status" value="1"/>
</dbReference>
<evidence type="ECO:0000256" key="7">
    <source>
        <dbReference type="SAM" id="MobiDB-lite"/>
    </source>
</evidence>
<gene>
    <name evidence="8" type="ORF">CYNAS_LOCUS3756</name>
</gene>
<dbReference type="Gene3D" id="3.30.420.10">
    <property type="entry name" value="Ribonuclease H-like superfamily/Ribonuclease H"/>
    <property type="match status" value="1"/>
</dbReference>
<feature type="region of interest" description="Disordered" evidence="7">
    <location>
        <begin position="466"/>
        <end position="515"/>
    </location>
</feature>
<sequence>MTPFVPIPAIFAPSQQRGHDIAVYIFPHDHALCYEFFYHCRSADAVTETYLCCGCKALRTRDNKLYSQPIPSVKLRARFFITDPVNPNRPHYCMPRSTPQATTRRLIIERCNELRAGPCQKPTKNVVDELLSDITSQKFDTFPMPERRVMVEQIASPYGNARENLRRTLQRNQQKGLNPQPNRPRLTGKTRKRKPEIKTEIITENEQSIDGIAVIKPAAELARKKLSCSEPIRTLVFMDLATTGMFAGYNESQKRFDPNILSQPEMCTNALNRLIMETEEDDYPRITEMSFLSIPRDIFTRGQKTIQSLCQEAPDKSFVLRLAANVRTCQVNPDLNEIQWKKYQNVTASDSGVVPRPRHDLEAKRSFYDEWPAIWSFLDDSPKPVCLVAHNGIFFDYRVLYGELMRFGFIDKGMGIPKGVVFVDSVLAIREIEGMYIKEVCEATKELAAQRPLREVAAYEVITAENNEDCTPGPSSEFKTEPVSAMSATSEKTAPAAPENNSNSEPTKSQNQPYDEHPLSVFDIQNWPAAKMRRIRPEFFKQNMHGVWEFNTVFAKNALMIHDDLAGLFETVVKTQYGAHFTQDDAEALVQICVAYGEAFQDYVDYKAAYFPF</sequence>
<feature type="compositionally biased region" description="Basic residues" evidence="7">
    <location>
        <begin position="186"/>
        <end position="195"/>
    </location>
</feature>
<feature type="compositionally biased region" description="Polar residues" evidence="7">
    <location>
        <begin position="171"/>
        <end position="180"/>
    </location>
</feature>
<protein>
    <submittedName>
        <fullName evidence="8">Uncharacterized protein</fullName>
    </submittedName>
</protein>
<dbReference type="InterPro" id="IPR012337">
    <property type="entry name" value="RNaseH-like_sf"/>
</dbReference>
<keyword evidence="2" id="KW-0540">Nuclease</keyword>
<dbReference type="InterPro" id="IPR040393">
    <property type="entry name" value="TREX1/2"/>
</dbReference>
<evidence type="ECO:0000313" key="8">
    <source>
        <dbReference type="EMBL" id="CAJ0591773.1"/>
    </source>
</evidence>
<keyword evidence="3" id="KW-0479">Metal-binding</keyword>
<accession>A0AA36GHM9</accession>
<comment type="cofactor">
    <cofactor evidence="1">
        <name>Mg(2+)</name>
        <dbReference type="ChEBI" id="CHEBI:18420"/>
    </cofactor>
</comment>
<dbReference type="GO" id="GO:0008296">
    <property type="term" value="F:3'-5'-DNA exonuclease activity"/>
    <property type="evidence" value="ECO:0007669"/>
    <property type="project" value="TreeGrafter"/>
</dbReference>
<dbReference type="GO" id="GO:0006308">
    <property type="term" value="P:DNA catabolic process"/>
    <property type="evidence" value="ECO:0007669"/>
    <property type="project" value="TreeGrafter"/>
</dbReference>
<keyword evidence="4" id="KW-0378">Hydrolase</keyword>
<evidence type="ECO:0000256" key="6">
    <source>
        <dbReference type="ARBA" id="ARBA00022842"/>
    </source>
</evidence>
<dbReference type="GO" id="GO:0005737">
    <property type="term" value="C:cytoplasm"/>
    <property type="evidence" value="ECO:0007669"/>
    <property type="project" value="TreeGrafter"/>
</dbReference>
<organism evidence="8 9">
    <name type="scientific">Cylicocyclus nassatus</name>
    <name type="common">Nematode worm</name>
    <dbReference type="NCBI Taxonomy" id="53992"/>
    <lineage>
        <taxon>Eukaryota</taxon>
        <taxon>Metazoa</taxon>
        <taxon>Ecdysozoa</taxon>
        <taxon>Nematoda</taxon>
        <taxon>Chromadorea</taxon>
        <taxon>Rhabditida</taxon>
        <taxon>Rhabditina</taxon>
        <taxon>Rhabditomorpha</taxon>
        <taxon>Strongyloidea</taxon>
        <taxon>Strongylidae</taxon>
        <taxon>Cylicocyclus</taxon>
    </lineage>
</organism>
<feature type="region of interest" description="Disordered" evidence="7">
    <location>
        <begin position="171"/>
        <end position="196"/>
    </location>
</feature>
<keyword evidence="9" id="KW-1185">Reference proteome</keyword>
<keyword evidence="5" id="KW-0269">Exonuclease</keyword>
<evidence type="ECO:0000256" key="5">
    <source>
        <dbReference type="ARBA" id="ARBA00022839"/>
    </source>
</evidence>
<feature type="compositionally biased region" description="Polar residues" evidence="7">
    <location>
        <begin position="499"/>
        <end position="513"/>
    </location>
</feature>
<dbReference type="SUPFAM" id="SSF53098">
    <property type="entry name" value="Ribonuclease H-like"/>
    <property type="match status" value="1"/>
</dbReference>
<dbReference type="GO" id="GO:0046872">
    <property type="term" value="F:metal ion binding"/>
    <property type="evidence" value="ECO:0007669"/>
    <property type="project" value="UniProtKB-KW"/>
</dbReference>
<evidence type="ECO:0000313" key="9">
    <source>
        <dbReference type="Proteomes" id="UP001176961"/>
    </source>
</evidence>